<protein>
    <submittedName>
        <fullName evidence="2">Uu.00g061480.m01.CDS01</fullName>
    </submittedName>
</protein>
<comment type="caution">
    <text evidence="2">The sequence shown here is derived from an EMBL/GenBank/DDBJ whole genome shotgun (WGS) entry which is preliminary data.</text>
</comment>
<name>A0AAI8YMF3_9PEZI</name>
<evidence type="ECO:0000313" key="2">
    <source>
        <dbReference type="EMBL" id="CAJ2510248.1"/>
    </source>
</evidence>
<keyword evidence="1" id="KW-0812">Transmembrane</keyword>
<dbReference type="AlphaFoldDB" id="A0AAI8YMF3"/>
<dbReference type="Proteomes" id="UP001295740">
    <property type="component" value="Unassembled WGS sequence"/>
</dbReference>
<keyword evidence="1" id="KW-0472">Membrane</keyword>
<keyword evidence="3" id="KW-1185">Reference proteome</keyword>
<proteinExistence type="predicted"/>
<evidence type="ECO:0000313" key="3">
    <source>
        <dbReference type="Proteomes" id="UP001295740"/>
    </source>
</evidence>
<sequence length="222" mass="23994">MDQALVTVTQECTNCRQRQPASQFLRLNAASASSRRTLKCLTCRYPNGVPAAAKRRGTPAAAPVEPIVQPIVQPQPLGQPLPAAPGAFPYWQNSQPAFTQVPLQQSPFTQVPSQYQEYLQGRQQGFIQAQQQGFPPMQTFQPNQQAGAPDAIATGNTQHGGRLMWVRRRRNVPNGRPTDTQRQGGQILSQAETFLTTTVGLAGGVIVVAGLLFGLGAYLFGA</sequence>
<dbReference type="EMBL" id="CAUWAG010000013">
    <property type="protein sequence ID" value="CAJ2510248.1"/>
    <property type="molecule type" value="Genomic_DNA"/>
</dbReference>
<keyword evidence="1" id="KW-1133">Transmembrane helix</keyword>
<evidence type="ECO:0000256" key="1">
    <source>
        <dbReference type="SAM" id="Phobius"/>
    </source>
</evidence>
<accession>A0AAI8YMF3</accession>
<reference evidence="2" key="1">
    <citation type="submission" date="2023-10" db="EMBL/GenBank/DDBJ databases">
        <authorList>
            <person name="Hackl T."/>
        </authorList>
    </citation>
    <scope>NUCLEOTIDE SEQUENCE</scope>
</reference>
<gene>
    <name evidence="2" type="ORF">KHLLAP_LOCUS10716</name>
</gene>
<organism evidence="2 3">
    <name type="scientific">Anthostomella pinea</name>
    <dbReference type="NCBI Taxonomy" id="933095"/>
    <lineage>
        <taxon>Eukaryota</taxon>
        <taxon>Fungi</taxon>
        <taxon>Dikarya</taxon>
        <taxon>Ascomycota</taxon>
        <taxon>Pezizomycotina</taxon>
        <taxon>Sordariomycetes</taxon>
        <taxon>Xylariomycetidae</taxon>
        <taxon>Xylariales</taxon>
        <taxon>Xylariaceae</taxon>
        <taxon>Anthostomella</taxon>
    </lineage>
</organism>
<feature type="transmembrane region" description="Helical" evidence="1">
    <location>
        <begin position="199"/>
        <end position="220"/>
    </location>
</feature>